<protein>
    <submittedName>
        <fullName evidence="3">Uncharacterized protein</fullName>
    </submittedName>
</protein>
<proteinExistence type="predicted"/>
<evidence type="ECO:0000313" key="3">
    <source>
        <dbReference type="EMBL" id="MCW3783691.1"/>
    </source>
</evidence>
<reference evidence="3 4" key="1">
    <citation type="submission" date="2022-10" db="EMBL/GenBank/DDBJ databases">
        <title>Defluviimonas sp. CAU 1641 isolated from mud.</title>
        <authorList>
            <person name="Kim W."/>
        </authorList>
    </citation>
    <scope>NUCLEOTIDE SEQUENCE [LARGE SCALE GENOMIC DNA]</scope>
    <source>
        <strain evidence="3 4">CAU 1641</strain>
    </source>
</reference>
<evidence type="ECO:0000256" key="1">
    <source>
        <dbReference type="SAM" id="Phobius"/>
    </source>
</evidence>
<evidence type="ECO:0000313" key="4">
    <source>
        <dbReference type="Proteomes" id="UP001207582"/>
    </source>
</evidence>
<accession>A0ABT3J7M3</accession>
<keyword evidence="2" id="KW-0732">Signal</keyword>
<name>A0ABT3J7M3_9RHOB</name>
<keyword evidence="1" id="KW-0812">Transmembrane</keyword>
<feature type="transmembrane region" description="Helical" evidence="1">
    <location>
        <begin position="100"/>
        <end position="121"/>
    </location>
</feature>
<keyword evidence="1" id="KW-0472">Membrane</keyword>
<dbReference type="RefSeq" id="WP_264773126.1">
    <property type="nucleotide sequence ID" value="NZ_JAPDOG010000023.1"/>
</dbReference>
<keyword evidence="4" id="KW-1185">Reference proteome</keyword>
<feature type="chain" id="PRO_5046940365" evidence="2">
    <location>
        <begin position="22"/>
        <end position="130"/>
    </location>
</feature>
<feature type="signal peptide" evidence="2">
    <location>
        <begin position="1"/>
        <end position="21"/>
    </location>
</feature>
<dbReference type="Proteomes" id="UP001207582">
    <property type="component" value="Unassembled WGS sequence"/>
</dbReference>
<sequence>MRLTLTAYATVIALAATPASAFISQNGLVVQPEGPDSFFVPWRGRGGPSDFWCAAGDYAIRVLKLNPTQMIYRASEPPRRAGEGIRFTLRSDAAASSTGLAVLGATGAGITAGHALGLCEFRRKLRERRR</sequence>
<keyword evidence="1" id="KW-1133">Transmembrane helix</keyword>
<organism evidence="3 4">
    <name type="scientific">Defluviimonas salinarum</name>
    <dbReference type="NCBI Taxonomy" id="2992147"/>
    <lineage>
        <taxon>Bacteria</taxon>
        <taxon>Pseudomonadati</taxon>
        <taxon>Pseudomonadota</taxon>
        <taxon>Alphaproteobacteria</taxon>
        <taxon>Rhodobacterales</taxon>
        <taxon>Paracoccaceae</taxon>
        <taxon>Albidovulum</taxon>
    </lineage>
</organism>
<comment type="caution">
    <text evidence="3">The sequence shown here is derived from an EMBL/GenBank/DDBJ whole genome shotgun (WGS) entry which is preliminary data.</text>
</comment>
<evidence type="ECO:0000256" key="2">
    <source>
        <dbReference type="SAM" id="SignalP"/>
    </source>
</evidence>
<gene>
    <name evidence="3" type="ORF">OM960_19325</name>
</gene>
<dbReference type="EMBL" id="JAPDOG010000023">
    <property type="protein sequence ID" value="MCW3783691.1"/>
    <property type="molecule type" value="Genomic_DNA"/>
</dbReference>